<dbReference type="FunFam" id="3.30.530.20:FF:000007">
    <property type="entry name" value="Major pollen allergen Bet v 1-A"/>
    <property type="match status" value="1"/>
</dbReference>
<dbReference type="GO" id="GO:0010427">
    <property type="term" value="F:abscisic acid binding"/>
    <property type="evidence" value="ECO:0007669"/>
    <property type="project" value="InterPro"/>
</dbReference>
<dbReference type="Pfam" id="PF00407">
    <property type="entry name" value="Bet_v_1"/>
    <property type="match status" value="1"/>
</dbReference>
<dbReference type="EMBL" id="JACBKZ010000007">
    <property type="protein sequence ID" value="KAF5945335.1"/>
    <property type="molecule type" value="Genomic_DNA"/>
</dbReference>
<comment type="similarity">
    <text evidence="1">Belongs to the BetVI family.</text>
</comment>
<dbReference type="SMART" id="SM01037">
    <property type="entry name" value="Bet_v_1"/>
    <property type="match status" value="1"/>
</dbReference>
<feature type="domain" description="Bet v I/Major latex protein" evidence="2">
    <location>
        <begin position="2"/>
        <end position="151"/>
    </location>
</feature>
<evidence type="ECO:0000259" key="2">
    <source>
        <dbReference type="SMART" id="SM01037"/>
    </source>
</evidence>
<evidence type="ECO:0000313" key="4">
    <source>
        <dbReference type="Proteomes" id="UP000593564"/>
    </source>
</evidence>
<dbReference type="SUPFAM" id="SSF55961">
    <property type="entry name" value="Bet v1-like"/>
    <property type="match status" value="1"/>
</dbReference>
<name>A0A7J7GYI5_CAMSI</name>
<evidence type="ECO:0000256" key="1">
    <source>
        <dbReference type="ARBA" id="ARBA00009744"/>
    </source>
</evidence>
<dbReference type="InterPro" id="IPR000916">
    <property type="entry name" value="Bet_v_I/MLP"/>
</dbReference>
<dbReference type="GO" id="GO:0006952">
    <property type="term" value="P:defense response"/>
    <property type="evidence" value="ECO:0007669"/>
    <property type="project" value="InterPro"/>
</dbReference>
<dbReference type="GO" id="GO:0038023">
    <property type="term" value="F:signaling receptor activity"/>
    <property type="evidence" value="ECO:0007669"/>
    <property type="project" value="InterPro"/>
</dbReference>
<organism evidence="3 4">
    <name type="scientific">Camellia sinensis</name>
    <name type="common">Tea plant</name>
    <name type="synonym">Thea sinensis</name>
    <dbReference type="NCBI Taxonomy" id="4442"/>
    <lineage>
        <taxon>Eukaryota</taxon>
        <taxon>Viridiplantae</taxon>
        <taxon>Streptophyta</taxon>
        <taxon>Embryophyta</taxon>
        <taxon>Tracheophyta</taxon>
        <taxon>Spermatophyta</taxon>
        <taxon>Magnoliopsida</taxon>
        <taxon>eudicotyledons</taxon>
        <taxon>Gunneridae</taxon>
        <taxon>Pentapetalae</taxon>
        <taxon>asterids</taxon>
        <taxon>Ericales</taxon>
        <taxon>Theaceae</taxon>
        <taxon>Camellia</taxon>
    </lineage>
</organism>
<dbReference type="GO" id="GO:0004864">
    <property type="term" value="F:protein phosphatase inhibitor activity"/>
    <property type="evidence" value="ECO:0007669"/>
    <property type="project" value="InterPro"/>
</dbReference>
<accession>A0A7J7GYI5</accession>
<gene>
    <name evidence="3" type="ORF">HYC85_015563</name>
</gene>
<keyword evidence="4" id="KW-1185">Reference proteome</keyword>
<protein>
    <recommendedName>
        <fullName evidence="2">Bet v I/Major latex protein domain-containing protein</fullName>
    </recommendedName>
</protein>
<comment type="caution">
    <text evidence="3">The sequence shown here is derived from an EMBL/GenBank/DDBJ whole genome shotgun (WGS) entry which is preliminary data.</text>
</comment>
<dbReference type="InterPro" id="IPR024949">
    <property type="entry name" value="Bet_v_I_allergen"/>
</dbReference>
<reference evidence="4" key="1">
    <citation type="journal article" date="2020" name="Nat. Commun.">
        <title>Genome assembly of wild tea tree DASZ reveals pedigree and selection history of tea varieties.</title>
        <authorList>
            <person name="Zhang W."/>
            <person name="Zhang Y."/>
            <person name="Qiu H."/>
            <person name="Guo Y."/>
            <person name="Wan H."/>
            <person name="Zhang X."/>
            <person name="Scossa F."/>
            <person name="Alseekh S."/>
            <person name="Zhang Q."/>
            <person name="Wang P."/>
            <person name="Xu L."/>
            <person name="Schmidt M.H."/>
            <person name="Jia X."/>
            <person name="Li D."/>
            <person name="Zhu A."/>
            <person name="Guo F."/>
            <person name="Chen W."/>
            <person name="Ni D."/>
            <person name="Usadel B."/>
            <person name="Fernie A.R."/>
            <person name="Wen W."/>
        </authorList>
    </citation>
    <scope>NUCLEOTIDE SEQUENCE [LARGE SCALE GENOMIC DNA]</scope>
    <source>
        <strain evidence="4">cv. G240</strain>
    </source>
</reference>
<sequence length="151" mass="16956">MGSTGKLEVEVELKSKPEKFWHGIRESTTLFPKAMPEEYKRIDVVAGDGFSVGSVRLVHYGEGSPLVKVTHEKIEAVDEAKMTYAYSVIDGDLLKFYKNFKAFLVVEPKGDGSLVKWACEFEKASDEIPDPNIIRDFAVKSFKDLDSYLNA</sequence>
<dbReference type="Proteomes" id="UP000593564">
    <property type="component" value="Unassembled WGS sequence"/>
</dbReference>
<dbReference type="Gene3D" id="3.30.530.20">
    <property type="match status" value="1"/>
</dbReference>
<dbReference type="PRINTS" id="PR00634">
    <property type="entry name" value="BETALLERGEN"/>
</dbReference>
<reference evidence="3 4" key="2">
    <citation type="submission" date="2020-07" db="EMBL/GenBank/DDBJ databases">
        <title>Genome assembly of wild tea tree DASZ reveals pedigree and selection history of tea varieties.</title>
        <authorList>
            <person name="Zhang W."/>
        </authorList>
    </citation>
    <scope>NUCLEOTIDE SEQUENCE [LARGE SCALE GENOMIC DNA]</scope>
    <source>
        <strain evidence="4">cv. G240</strain>
        <tissue evidence="3">Leaf</tissue>
    </source>
</reference>
<dbReference type="AlphaFoldDB" id="A0A7J7GYI5"/>
<dbReference type="InterPro" id="IPR051761">
    <property type="entry name" value="MLP-like_ligand-binding"/>
</dbReference>
<dbReference type="PANTHER" id="PTHR31907">
    <property type="entry name" value="MLP-LIKE PROTEIN 423"/>
    <property type="match status" value="1"/>
</dbReference>
<proteinExistence type="inferred from homology"/>
<dbReference type="InterPro" id="IPR023393">
    <property type="entry name" value="START-like_dom_sf"/>
</dbReference>
<evidence type="ECO:0000313" key="3">
    <source>
        <dbReference type="EMBL" id="KAF5945335.1"/>
    </source>
</evidence>
<dbReference type="CDD" id="cd07816">
    <property type="entry name" value="Bet_v1-like"/>
    <property type="match status" value="1"/>
</dbReference>
<dbReference type="GO" id="GO:0009738">
    <property type="term" value="P:abscisic acid-activated signaling pathway"/>
    <property type="evidence" value="ECO:0007669"/>
    <property type="project" value="InterPro"/>
</dbReference>